<protein>
    <submittedName>
        <fullName evidence="2">Uncharacterized protein</fullName>
    </submittedName>
</protein>
<evidence type="ECO:0000256" key="1">
    <source>
        <dbReference type="SAM" id="Phobius"/>
    </source>
</evidence>
<feature type="transmembrane region" description="Helical" evidence="1">
    <location>
        <begin position="16"/>
        <end position="39"/>
    </location>
</feature>
<keyword evidence="1" id="KW-0472">Membrane</keyword>
<proteinExistence type="predicted"/>
<dbReference type="EMBL" id="CP095045">
    <property type="protein sequence ID" value="UOQ57026.1"/>
    <property type="molecule type" value="Genomic_DNA"/>
</dbReference>
<dbReference type="RefSeq" id="WP_244727616.1">
    <property type="nucleotide sequence ID" value="NZ_CP095045.1"/>
</dbReference>
<accession>A0ABY4FL83</accession>
<feature type="transmembrane region" description="Helical" evidence="1">
    <location>
        <begin position="79"/>
        <end position="99"/>
    </location>
</feature>
<keyword evidence="3" id="KW-1185">Reference proteome</keyword>
<sequence>MAAGALPTPDDGWARVLLQAGVVAGLWAIATFLIAAAALPQMDPQCFSDSPTGGRVCPLQRDPVLTHLFDVRWPAVPEAVTVSGVLLTMLLGIGLAFFLDTSEPWSERGGAPTAAGIVSGLLGGGLGLLVAGPGFVHPLIALGVTALGALLALLGSLALRAFLRALRRRYAGHLRREQLREHGTRTVSRITSLDWQYTHPDDDSVFTLTAEFDTRDGRRSVTEELCVPRRDAPVLGGTVIVVHDDDAAHATGIDALLALDPDGLRDPDALEKYPEAPEPSPS</sequence>
<evidence type="ECO:0000313" key="2">
    <source>
        <dbReference type="EMBL" id="UOQ57026.1"/>
    </source>
</evidence>
<feature type="transmembrane region" description="Helical" evidence="1">
    <location>
        <begin position="111"/>
        <end position="132"/>
    </location>
</feature>
<keyword evidence="1" id="KW-0812">Transmembrane</keyword>
<dbReference type="Proteomes" id="UP000831786">
    <property type="component" value="Chromosome"/>
</dbReference>
<reference evidence="2 3" key="1">
    <citation type="submission" date="2022-04" db="EMBL/GenBank/DDBJ databases">
        <title>Leucobacter sp. isolated from rhizosphere of garlic.</title>
        <authorList>
            <person name="Won M."/>
            <person name="Lee C.-M."/>
            <person name="Woen H.-Y."/>
            <person name="Kwon S.-W."/>
        </authorList>
    </citation>
    <scope>NUCLEOTIDE SEQUENCE [LARGE SCALE GENOMIC DNA]</scope>
    <source>
        <strain evidence="2 3">H21R-40</strain>
    </source>
</reference>
<organism evidence="2 3">
    <name type="scientific">Leucobacter allii</name>
    <dbReference type="NCBI Taxonomy" id="2932247"/>
    <lineage>
        <taxon>Bacteria</taxon>
        <taxon>Bacillati</taxon>
        <taxon>Actinomycetota</taxon>
        <taxon>Actinomycetes</taxon>
        <taxon>Micrococcales</taxon>
        <taxon>Microbacteriaceae</taxon>
        <taxon>Leucobacter</taxon>
    </lineage>
</organism>
<gene>
    <name evidence="2" type="ORF">MUN78_15390</name>
</gene>
<keyword evidence="1" id="KW-1133">Transmembrane helix</keyword>
<feature type="transmembrane region" description="Helical" evidence="1">
    <location>
        <begin position="138"/>
        <end position="159"/>
    </location>
</feature>
<evidence type="ECO:0000313" key="3">
    <source>
        <dbReference type="Proteomes" id="UP000831786"/>
    </source>
</evidence>
<name>A0ABY4FL83_9MICO</name>